<accession>A0ABV7GPY3</accession>
<keyword evidence="3" id="KW-0378">Hydrolase</keyword>
<dbReference type="PANTHER" id="PTHR43283">
    <property type="entry name" value="BETA-LACTAMASE-RELATED"/>
    <property type="match status" value="1"/>
</dbReference>
<evidence type="ECO:0000313" key="4">
    <source>
        <dbReference type="Proteomes" id="UP001595632"/>
    </source>
</evidence>
<dbReference type="InterPro" id="IPR012338">
    <property type="entry name" value="Beta-lactam/transpept-like"/>
</dbReference>
<dbReference type="EMBL" id="JBHRTB010000010">
    <property type="protein sequence ID" value="MFC3143669.1"/>
    <property type="molecule type" value="Genomic_DNA"/>
</dbReference>
<evidence type="ECO:0000259" key="2">
    <source>
        <dbReference type="Pfam" id="PF00144"/>
    </source>
</evidence>
<feature type="signal peptide" evidence="1">
    <location>
        <begin position="1"/>
        <end position="25"/>
    </location>
</feature>
<feature type="chain" id="PRO_5046437805" evidence="1">
    <location>
        <begin position="26"/>
        <end position="332"/>
    </location>
</feature>
<reference evidence="4" key="1">
    <citation type="journal article" date="2019" name="Int. J. Syst. Evol. Microbiol.">
        <title>The Global Catalogue of Microorganisms (GCM) 10K type strain sequencing project: providing services to taxonomists for standard genome sequencing and annotation.</title>
        <authorList>
            <consortium name="The Broad Institute Genomics Platform"/>
            <consortium name="The Broad Institute Genome Sequencing Center for Infectious Disease"/>
            <person name="Wu L."/>
            <person name="Ma J."/>
        </authorList>
    </citation>
    <scope>NUCLEOTIDE SEQUENCE [LARGE SCALE GENOMIC DNA]</scope>
    <source>
        <strain evidence="4">KCTC 52366</strain>
    </source>
</reference>
<dbReference type="InterPro" id="IPR050789">
    <property type="entry name" value="Diverse_Enzym_Activities"/>
</dbReference>
<dbReference type="EC" id="3.-.-.-" evidence="3"/>
<dbReference type="Gene3D" id="3.40.710.10">
    <property type="entry name" value="DD-peptidase/beta-lactamase superfamily"/>
    <property type="match status" value="1"/>
</dbReference>
<dbReference type="SUPFAM" id="SSF56601">
    <property type="entry name" value="beta-lactamase/transpeptidase-like"/>
    <property type="match status" value="1"/>
</dbReference>
<gene>
    <name evidence="3" type="ORF">ACFOGP_13185</name>
</gene>
<dbReference type="InterPro" id="IPR006311">
    <property type="entry name" value="TAT_signal"/>
</dbReference>
<dbReference type="PROSITE" id="PS51318">
    <property type="entry name" value="TAT"/>
    <property type="match status" value="1"/>
</dbReference>
<evidence type="ECO:0000256" key="1">
    <source>
        <dbReference type="SAM" id="SignalP"/>
    </source>
</evidence>
<dbReference type="PANTHER" id="PTHR43283:SF7">
    <property type="entry name" value="BETA-LACTAMASE-RELATED DOMAIN-CONTAINING PROTEIN"/>
    <property type="match status" value="1"/>
</dbReference>
<keyword evidence="1" id="KW-0732">Signal</keyword>
<comment type="caution">
    <text evidence="3">The sequence shown here is derived from an EMBL/GenBank/DDBJ whole genome shotgun (WGS) entry which is preliminary data.</text>
</comment>
<feature type="domain" description="Beta-lactamase-related" evidence="2">
    <location>
        <begin position="48"/>
        <end position="314"/>
    </location>
</feature>
<keyword evidence="4" id="KW-1185">Reference proteome</keyword>
<proteinExistence type="predicted"/>
<name>A0ABV7GPY3_9RHOB</name>
<organism evidence="3 4">
    <name type="scientific">Psychromarinibacter halotolerans</name>
    <dbReference type="NCBI Taxonomy" id="1775175"/>
    <lineage>
        <taxon>Bacteria</taxon>
        <taxon>Pseudomonadati</taxon>
        <taxon>Pseudomonadota</taxon>
        <taxon>Alphaproteobacteria</taxon>
        <taxon>Rhodobacterales</taxon>
        <taxon>Paracoccaceae</taxon>
        <taxon>Psychromarinibacter</taxon>
    </lineage>
</organism>
<dbReference type="Pfam" id="PF00144">
    <property type="entry name" value="Beta-lactamase"/>
    <property type="match status" value="1"/>
</dbReference>
<evidence type="ECO:0000313" key="3">
    <source>
        <dbReference type="EMBL" id="MFC3143669.1"/>
    </source>
</evidence>
<dbReference type="RefSeq" id="WP_275630947.1">
    <property type="nucleotide sequence ID" value="NZ_JARGYD010000001.1"/>
</dbReference>
<dbReference type="GO" id="GO:0016787">
    <property type="term" value="F:hydrolase activity"/>
    <property type="evidence" value="ECO:0007669"/>
    <property type="project" value="UniProtKB-KW"/>
</dbReference>
<protein>
    <submittedName>
        <fullName evidence="3">Serine hydrolase domain-containing protein</fullName>
        <ecNumber evidence="3">3.-.-.-</ecNumber>
    </submittedName>
</protein>
<dbReference type="Proteomes" id="UP001595632">
    <property type="component" value="Unassembled WGS sequence"/>
</dbReference>
<sequence length="332" mass="35648">MNRTHAPRIALNRRHFLAATGAALAAPSVARAQGFRDLAADHADRLHSIVVRRDDEEIFAQSWGGRGLDGIANVKSVSKTLMALLTGIAIDRGVIEGTDARVLPLLGRPETGDARDDLTIDHLLTMRTGLESVSGGNYGAWVASGNWVDTALEQDLVGTPGGRFIYSTGGWHVLGALLSQVTGQNLLSLARDWLGAPMGIDFAPWVQDPQGRYLGGNDMALSPRGLARIGQMAVDDGQWQDKTVVSGGWLDTSWEPRTRSPFSGDQYGYGWFLTRMDGADTAYARGYGGQMLAVIPSRRMVIAITSDPSQPARSEGYFGDLRQLAGAIAAEV</sequence>
<dbReference type="InterPro" id="IPR001466">
    <property type="entry name" value="Beta-lactam-related"/>
</dbReference>